<keyword evidence="5" id="KW-0812">Transmembrane</keyword>
<dbReference type="PRINTS" id="PR00260">
    <property type="entry name" value="CHEMTRNSDUCR"/>
</dbReference>
<dbReference type="AlphaFoldDB" id="A0A1G8JJD9"/>
<proteinExistence type="inferred from homology"/>
<dbReference type="SUPFAM" id="SSF58104">
    <property type="entry name" value="Methyl-accepting chemotaxis protein (MCP) signaling domain"/>
    <property type="match status" value="1"/>
</dbReference>
<evidence type="ECO:0000256" key="3">
    <source>
        <dbReference type="ARBA" id="ARBA00029447"/>
    </source>
</evidence>
<dbReference type="GO" id="GO:0007165">
    <property type="term" value="P:signal transduction"/>
    <property type="evidence" value="ECO:0007669"/>
    <property type="project" value="UniProtKB-KW"/>
</dbReference>
<dbReference type="PROSITE" id="PS50885">
    <property type="entry name" value="HAMP"/>
    <property type="match status" value="1"/>
</dbReference>
<dbReference type="PANTHER" id="PTHR32089:SF112">
    <property type="entry name" value="LYSOZYME-LIKE PROTEIN-RELATED"/>
    <property type="match status" value="1"/>
</dbReference>
<dbReference type="STRING" id="83767.SAMN05660652_03222"/>
<dbReference type="CDD" id="cd11386">
    <property type="entry name" value="MCP_signal"/>
    <property type="match status" value="1"/>
</dbReference>
<dbReference type="OrthoDB" id="9765776at2"/>
<feature type="domain" description="Methyl-accepting transducer" evidence="6">
    <location>
        <begin position="250"/>
        <end position="486"/>
    </location>
</feature>
<evidence type="ECO:0000313" key="9">
    <source>
        <dbReference type="Proteomes" id="UP000198607"/>
    </source>
</evidence>
<evidence type="ECO:0000259" key="7">
    <source>
        <dbReference type="PROSITE" id="PS50885"/>
    </source>
</evidence>
<feature type="domain" description="HAMP" evidence="7">
    <location>
        <begin position="193"/>
        <end position="245"/>
    </location>
</feature>
<dbReference type="SMART" id="SM01358">
    <property type="entry name" value="HBM"/>
    <property type="match status" value="1"/>
</dbReference>
<feature type="transmembrane region" description="Helical" evidence="5">
    <location>
        <begin position="172"/>
        <end position="192"/>
    </location>
</feature>
<dbReference type="Pfam" id="PF13682">
    <property type="entry name" value="CZB"/>
    <property type="match status" value="1"/>
</dbReference>
<dbReference type="GO" id="GO:0016020">
    <property type="term" value="C:membrane"/>
    <property type="evidence" value="ECO:0007669"/>
    <property type="project" value="UniProtKB-SubCell"/>
</dbReference>
<dbReference type="Pfam" id="PF00015">
    <property type="entry name" value="MCPsignal"/>
    <property type="match status" value="1"/>
</dbReference>
<feature type="transmembrane region" description="Helical" evidence="5">
    <location>
        <begin position="12"/>
        <end position="33"/>
    </location>
</feature>
<organism evidence="8 9">
    <name type="scientific">Propionivibrio dicarboxylicus</name>
    <dbReference type="NCBI Taxonomy" id="83767"/>
    <lineage>
        <taxon>Bacteria</taxon>
        <taxon>Pseudomonadati</taxon>
        <taxon>Pseudomonadota</taxon>
        <taxon>Betaproteobacteria</taxon>
        <taxon>Rhodocyclales</taxon>
        <taxon>Rhodocyclaceae</taxon>
        <taxon>Propionivibrio</taxon>
    </lineage>
</organism>
<name>A0A1G8JJD9_9RHOO</name>
<comment type="similarity">
    <text evidence="3">Belongs to the methyl-accepting chemotaxis (MCP) protein family.</text>
</comment>
<sequence length="642" mass="68548">MLNNMKMSNKVYATTALILVLLIVVGYFAISGLNEIADGARRSNEMQAIVKNLLEARRHEKNLIIRTETLYRDNTLKAIESVKRQARESKDFFRDSESKKLMDDVLASVGTYENAFKQMANAILANNTQGAALSDLDKQMVDAARKAQDYCEQAILKQSGSMEKTVSLSNRLIFMLAGMAVLLGVGAGFLLVKEIVGSFRKATTSAMALATGDLTIEPLESGPTEIGRLGKAFNDLTANVDTTLRSTMETAATVSVSAQKVHSASEEISSSVSEIANQVAAAAAASEEMAAASEEIARNCEIAADGAMTATHTAQNGSATIDRQIQLMRQIAVTVEDSSKTVSSLGARSSQIGTIIGTIQEIAEQTNLLALNAAIEAARAGEQGRGFAVVADEVRKLAERTSKETQEISQMIKAIQDETRLAVAAMENGMRQVEAGTHEAAHSEEALKAIIAQVESVSAQMSHIAAAAEEQTAATEEISANMEGISAAVEKTAKECQTATHVANGMTGIAEKLMSGMAKFTLDEDVNLSLNKAKSAHMIFIGKIKAHLDGAQRLDPAALPTHLTCAFGQWYQAKGHETCGHNALYASIDAPHAKVHELGKRAIEAFNAGEKLKARALCDEMKSNSMELVGMIDALIATVPRK</sequence>
<dbReference type="InterPro" id="IPR004090">
    <property type="entry name" value="Chemotax_Me-accpt_rcpt"/>
</dbReference>
<evidence type="ECO:0000256" key="5">
    <source>
        <dbReference type="SAM" id="Phobius"/>
    </source>
</evidence>
<dbReference type="SMART" id="SM00304">
    <property type="entry name" value="HAMP"/>
    <property type="match status" value="1"/>
</dbReference>
<dbReference type="PANTHER" id="PTHR32089">
    <property type="entry name" value="METHYL-ACCEPTING CHEMOTAXIS PROTEIN MCPB"/>
    <property type="match status" value="1"/>
</dbReference>
<reference evidence="8 9" key="1">
    <citation type="submission" date="2016-10" db="EMBL/GenBank/DDBJ databases">
        <authorList>
            <person name="de Groot N.N."/>
        </authorList>
    </citation>
    <scope>NUCLEOTIDE SEQUENCE [LARGE SCALE GENOMIC DNA]</scope>
    <source>
        <strain evidence="8 9">DSM 5885</strain>
    </source>
</reference>
<dbReference type="Gene3D" id="1.10.287.950">
    <property type="entry name" value="Methyl-accepting chemotaxis protein"/>
    <property type="match status" value="1"/>
</dbReference>
<dbReference type="FunFam" id="1.10.287.950:FF:000001">
    <property type="entry name" value="Methyl-accepting chemotaxis sensory transducer"/>
    <property type="match status" value="1"/>
</dbReference>
<dbReference type="InterPro" id="IPR032255">
    <property type="entry name" value="HBM"/>
</dbReference>
<dbReference type="EMBL" id="FNCY01000016">
    <property type="protein sequence ID" value="SDI31252.1"/>
    <property type="molecule type" value="Genomic_DNA"/>
</dbReference>
<dbReference type="InterPro" id="IPR004089">
    <property type="entry name" value="MCPsignal_dom"/>
</dbReference>
<keyword evidence="9" id="KW-1185">Reference proteome</keyword>
<gene>
    <name evidence="8" type="ORF">SAMN05660652_03222</name>
</gene>
<keyword evidence="5" id="KW-1133">Transmembrane helix</keyword>
<protein>
    <submittedName>
        <fullName evidence="8">Methyl-accepting chemotaxis protein</fullName>
    </submittedName>
</protein>
<dbReference type="SMART" id="SM00283">
    <property type="entry name" value="MA"/>
    <property type="match status" value="1"/>
</dbReference>
<accession>A0A1G8JJD9</accession>
<dbReference type="InterPro" id="IPR003660">
    <property type="entry name" value="HAMP_dom"/>
</dbReference>
<dbReference type="CDD" id="cd06225">
    <property type="entry name" value="HAMP"/>
    <property type="match status" value="1"/>
</dbReference>
<dbReference type="GO" id="GO:0006935">
    <property type="term" value="P:chemotaxis"/>
    <property type="evidence" value="ECO:0007669"/>
    <property type="project" value="InterPro"/>
</dbReference>
<keyword evidence="2 4" id="KW-0807">Transducer</keyword>
<dbReference type="InterPro" id="IPR025991">
    <property type="entry name" value="Chemoreceptor_zinc-bind_dom"/>
</dbReference>
<evidence type="ECO:0000259" key="6">
    <source>
        <dbReference type="PROSITE" id="PS50111"/>
    </source>
</evidence>
<evidence type="ECO:0000313" key="8">
    <source>
        <dbReference type="EMBL" id="SDI31252.1"/>
    </source>
</evidence>
<evidence type="ECO:0000256" key="1">
    <source>
        <dbReference type="ARBA" id="ARBA00004370"/>
    </source>
</evidence>
<comment type="subcellular location">
    <subcellularLocation>
        <location evidence="1">Membrane</location>
    </subcellularLocation>
</comment>
<keyword evidence="5" id="KW-0472">Membrane</keyword>
<dbReference type="Proteomes" id="UP000198607">
    <property type="component" value="Unassembled WGS sequence"/>
</dbReference>
<dbReference type="Gene3D" id="1.20.120.30">
    <property type="entry name" value="Aspartate receptor, ligand-binding domain"/>
    <property type="match status" value="1"/>
</dbReference>
<evidence type="ECO:0000256" key="2">
    <source>
        <dbReference type="ARBA" id="ARBA00023224"/>
    </source>
</evidence>
<dbReference type="GO" id="GO:0004888">
    <property type="term" value="F:transmembrane signaling receptor activity"/>
    <property type="evidence" value="ECO:0007669"/>
    <property type="project" value="InterPro"/>
</dbReference>
<dbReference type="RefSeq" id="WP_091939012.1">
    <property type="nucleotide sequence ID" value="NZ_FNCY01000016.1"/>
</dbReference>
<dbReference type="PROSITE" id="PS50111">
    <property type="entry name" value="CHEMOTAXIS_TRANSDUC_2"/>
    <property type="match status" value="1"/>
</dbReference>
<evidence type="ECO:0000256" key="4">
    <source>
        <dbReference type="PROSITE-ProRule" id="PRU00284"/>
    </source>
</evidence>
<dbReference type="Pfam" id="PF00672">
    <property type="entry name" value="HAMP"/>
    <property type="match status" value="1"/>
</dbReference>